<feature type="transmembrane region" description="Helical" evidence="6">
    <location>
        <begin position="21"/>
        <end position="40"/>
    </location>
</feature>
<feature type="binding site" description="axial binding residue" evidence="4">
    <location>
        <position position="457"/>
    </location>
    <ligand>
        <name>heme</name>
        <dbReference type="ChEBI" id="CHEBI:30413"/>
    </ligand>
    <ligandPart>
        <name>Fe</name>
        <dbReference type="ChEBI" id="CHEBI:18248"/>
    </ligandPart>
</feature>
<dbReference type="GO" id="GO:0033075">
    <property type="term" value="P:isoquinoline alkaloid biosynthetic process"/>
    <property type="evidence" value="ECO:0007669"/>
    <property type="project" value="UniProtKB-ARBA"/>
</dbReference>
<evidence type="ECO:0000256" key="3">
    <source>
        <dbReference type="ARBA" id="ARBA00023004"/>
    </source>
</evidence>
<dbReference type="OMA" id="IVENHDI"/>
<reference evidence="7 8" key="1">
    <citation type="journal article" date="2018" name="Science">
        <title>The opium poppy genome and morphinan production.</title>
        <authorList>
            <person name="Guo L."/>
            <person name="Winzer T."/>
            <person name="Yang X."/>
            <person name="Li Y."/>
            <person name="Ning Z."/>
            <person name="He Z."/>
            <person name="Teodor R."/>
            <person name="Lu Y."/>
            <person name="Bowser T.A."/>
            <person name="Graham I.A."/>
            <person name="Ye K."/>
        </authorList>
    </citation>
    <scope>NUCLEOTIDE SEQUENCE [LARGE SCALE GENOMIC DNA]</scope>
    <source>
        <strain evidence="8">cv. HN1</strain>
        <tissue evidence="7">Leaves</tissue>
    </source>
</reference>
<keyword evidence="2 4" id="KW-0479">Metal-binding</keyword>
<dbReference type="InterPro" id="IPR001128">
    <property type="entry name" value="Cyt_P450"/>
</dbReference>
<name>A0A4Y7L3D4_PAPSO</name>
<dbReference type="PANTHER" id="PTHR47955:SF15">
    <property type="entry name" value="CYTOCHROME P450 71A2-LIKE"/>
    <property type="match status" value="1"/>
</dbReference>
<evidence type="ECO:0000256" key="5">
    <source>
        <dbReference type="RuleBase" id="RU000461"/>
    </source>
</evidence>
<dbReference type="InterPro" id="IPR002401">
    <property type="entry name" value="Cyt_P450_E_grp-I"/>
</dbReference>
<comment type="similarity">
    <text evidence="1 5">Belongs to the cytochrome P450 family.</text>
</comment>
<dbReference type="SUPFAM" id="SSF48264">
    <property type="entry name" value="Cytochrome P450"/>
    <property type="match status" value="1"/>
</dbReference>
<dbReference type="GO" id="GO:0005506">
    <property type="term" value="F:iron ion binding"/>
    <property type="evidence" value="ECO:0007669"/>
    <property type="project" value="InterPro"/>
</dbReference>
<organism evidence="7 8">
    <name type="scientific">Papaver somniferum</name>
    <name type="common">Opium poppy</name>
    <dbReference type="NCBI Taxonomy" id="3469"/>
    <lineage>
        <taxon>Eukaryota</taxon>
        <taxon>Viridiplantae</taxon>
        <taxon>Streptophyta</taxon>
        <taxon>Embryophyta</taxon>
        <taxon>Tracheophyta</taxon>
        <taxon>Spermatophyta</taxon>
        <taxon>Magnoliopsida</taxon>
        <taxon>Ranunculales</taxon>
        <taxon>Papaveraceae</taxon>
        <taxon>Papaveroideae</taxon>
        <taxon>Papaver</taxon>
    </lineage>
</organism>
<dbReference type="Gene3D" id="1.10.630.10">
    <property type="entry name" value="Cytochrome P450"/>
    <property type="match status" value="1"/>
</dbReference>
<dbReference type="EMBL" id="CM010723">
    <property type="protein sequence ID" value="RZC79467.1"/>
    <property type="molecule type" value="Genomic_DNA"/>
</dbReference>
<dbReference type="PRINTS" id="PR00463">
    <property type="entry name" value="EP450I"/>
</dbReference>
<dbReference type="Proteomes" id="UP000316621">
    <property type="component" value="Chromosome 9"/>
</dbReference>
<dbReference type="FunFam" id="1.10.630.10:FF:000011">
    <property type="entry name" value="Cytochrome P450 83B1"/>
    <property type="match status" value="1"/>
</dbReference>
<dbReference type="InterPro" id="IPR017972">
    <property type="entry name" value="Cyt_P450_CS"/>
</dbReference>
<comment type="cofactor">
    <cofactor evidence="4">
        <name>heme</name>
        <dbReference type="ChEBI" id="CHEBI:30413"/>
    </cofactor>
</comment>
<gene>
    <name evidence="7" type="ORF">C5167_003748</name>
</gene>
<dbReference type="OrthoDB" id="1055148at2759"/>
<evidence type="ECO:0000256" key="1">
    <source>
        <dbReference type="ARBA" id="ARBA00010617"/>
    </source>
</evidence>
<keyword evidence="6" id="KW-1133">Transmembrane helix</keyword>
<accession>A0A4Y7L3D4</accession>
<keyword evidence="6" id="KW-0472">Membrane</keyword>
<evidence type="ECO:0000313" key="8">
    <source>
        <dbReference type="Proteomes" id="UP000316621"/>
    </source>
</evidence>
<keyword evidence="5" id="KW-0503">Monooxygenase</keyword>
<evidence type="ECO:0000256" key="2">
    <source>
        <dbReference type="ARBA" id="ARBA00022723"/>
    </source>
</evidence>
<evidence type="ECO:0008006" key="9">
    <source>
        <dbReference type="Google" id="ProtNLM"/>
    </source>
</evidence>
<dbReference type="AlphaFoldDB" id="A0A4Y7L3D4"/>
<dbReference type="GO" id="GO:0020037">
    <property type="term" value="F:heme binding"/>
    <property type="evidence" value="ECO:0007669"/>
    <property type="project" value="InterPro"/>
</dbReference>
<keyword evidence="5" id="KW-0560">Oxidoreductase</keyword>
<keyword evidence="3 4" id="KW-0408">Iron</keyword>
<dbReference type="STRING" id="3469.A0A4Y7L3D4"/>
<sequence>MAGNPLQVALQWIQAQQQGPLFLPITVSIIISLFVFRWFIGGDKHKLPPSPPKLPIIGNFHQLGTLPHRTLRDLSNKYGPLMILNLGTAKTLVVSSPEMAKEITKTHDLVFANRPATKGAKKLLYNCTDVGFAPYGEYWREVRKVCVSELLSAKRVQSFEVVRIEEIGFLMKKIKVLSLKPGTVVNLTELLLNLANNLISRVAFGKSYDETDGTSRLGHLTRDVLTLMGAFSVGDYFPAFGWVDGLTGLTGRMDKTHTELDAFFDQVIEDHLNNKLGSSNHDHETIIDTLLRVQKDKTTNITLVRDNIKAIVLDLFVAGTDTVSVVVEWAMVELVKNPEMMKKAQEEVRRVVGDKSRVDEDDIHHMDYVKCVVKEILRLHPPVPLLVPRESSEETIINGFHIPAKTRVFVNSWAIQRDPNSWKDPEEFIPERFVDNPVNYSGQHFEYLPFGAGRRGCPGMQFGLIASELLLANLLFWFDWKLPLNGSGKPNLDMDESFGLTVYKKNPTYIIPSLH</sequence>
<evidence type="ECO:0000256" key="6">
    <source>
        <dbReference type="SAM" id="Phobius"/>
    </source>
</evidence>
<dbReference type="Pfam" id="PF00067">
    <property type="entry name" value="p450"/>
    <property type="match status" value="1"/>
</dbReference>
<proteinExistence type="inferred from homology"/>
<protein>
    <recommendedName>
        <fullName evidence="9">Cytochrome P450</fullName>
    </recommendedName>
</protein>
<keyword evidence="8" id="KW-1185">Reference proteome</keyword>
<dbReference type="CDD" id="cd11072">
    <property type="entry name" value="CYP71-like"/>
    <property type="match status" value="1"/>
</dbReference>
<dbReference type="Gramene" id="RZC79467">
    <property type="protein sequence ID" value="RZC79467"/>
    <property type="gene ID" value="C5167_003748"/>
</dbReference>
<dbReference type="GO" id="GO:0016705">
    <property type="term" value="F:oxidoreductase activity, acting on paired donors, with incorporation or reduction of molecular oxygen"/>
    <property type="evidence" value="ECO:0007669"/>
    <property type="project" value="InterPro"/>
</dbReference>
<keyword evidence="6" id="KW-0812">Transmembrane</keyword>
<dbReference type="PANTHER" id="PTHR47955">
    <property type="entry name" value="CYTOCHROME P450 FAMILY 71 PROTEIN"/>
    <property type="match status" value="1"/>
</dbReference>
<dbReference type="PRINTS" id="PR00385">
    <property type="entry name" value="P450"/>
</dbReference>
<dbReference type="PROSITE" id="PS00086">
    <property type="entry name" value="CYTOCHROME_P450"/>
    <property type="match status" value="1"/>
</dbReference>
<keyword evidence="4 5" id="KW-0349">Heme</keyword>
<evidence type="ECO:0000256" key="4">
    <source>
        <dbReference type="PIRSR" id="PIRSR602401-1"/>
    </source>
</evidence>
<evidence type="ECO:0000313" key="7">
    <source>
        <dbReference type="EMBL" id="RZC79467.1"/>
    </source>
</evidence>
<dbReference type="GO" id="GO:0004497">
    <property type="term" value="F:monooxygenase activity"/>
    <property type="evidence" value="ECO:0007669"/>
    <property type="project" value="UniProtKB-KW"/>
</dbReference>
<dbReference type="InterPro" id="IPR036396">
    <property type="entry name" value="Cyt_P450_sf"/>
</dbReference>